<keyword evidence="2" id="KW-1185">Reference proteome</keyword>
<dbReference type="AlphaFoldDB" id="A0A4R6IGM8"/>
<reference evidence="1 2" key="1">
    <citation type="submission" date="2019-03" db="EMBL/GenBank/DDBJ databases">
        <title>Genomic Encyclopedia of Archaeal and Bacterial Type Strains, Phase II (KMG-II): from individual species to whole genera.</title>
        <authorList>
            <person name="Goeker M."/>
        </authorList>
    </citation>
    <scope>NUCLEOTIDE SEQUENCE [LARGE SCALE GENOMIC DNA]</scope>
    <source>
        <strain evidence="1 2">DSM 19034</strain>
    </source>
</reference>
<evidence type="ECO:0008006" key="3">
    <source>
        <dbReference type="Google" id="ProtNLM"/>
    </source>
</evidence>
<organism evidence="1 2">
    <name type="scientific">Pedobacter duraquae</name>
    <dbReference type="NCBI Taxonomy" id="425511"/>
    <lineage>
        <taxon>Bacteria</taxon>
        <taxon>Pseudomonadati</taxon>
        <taxon>Bacteroidota</taxon>
        <taxon>Sphingobacteriia</taxon>
        <taxon>Sphingobacteriales</taxon>
        <taxon>Sphingobacteriaceae</taxon>
        <taxon>Pedobacter</taxon>
    </lineage>
</organism>
<protein>
    <recommendedName>
        <fullName evidence="3">DUF1963 domain-containing protein</fullName>
    </recommendedName>
</protein>
<dbReference type="OrthoDB" id="1414356at2"/>
<sequence>MINLLINDSSKNNVLNEMSFGGLPVKEIGKTLEWPRCRTCDAEMQYLGKIKTDIGLELVFMCANDPGLCDEWDADGGGNKVIIVNDENLEFFKPDNMELALRKTEYGVNIVETNTVDYDRARADWEGNRREVLGQLYGEPTWIQGEETPECDCCKISMRFVAQLEEGPDHKTAMNFGSGVAYLFDCKVGRTAKFLWQC</sequence>
<comment type="caution">
    <text evidence="1">The sequence shown here is derived from an EMBL/GenBank/DDBJ whole genome shotgun (WGS) entry which is preliminary data.</text>
</comment>
<dbReference type="Proteomes" id="UP000295499">
    <property type="component" value="Unassembled WGS sequence"/>
</dbReference>
<gene>
    <name evidence="1" type="ORF">CLV32_3567</name>
</gene>
<evidence type="ECO:0000313" key="2">
    <source>
        <dbReference type="Proteomes" id="UP000295499"/>
    </source>
</evidence>
<evidence type="ECO:0000313" key="1">
    <source>
        <dbReference type="EMBL" id="TDO20931.1"/>
    </source>
</evidence>
<proteinExistence type="predicted"/>
<accession>A0A4R6IGM8</accession>
<dbReference type="RefSeq" id="WP_133557832.1">
    <property type="nucleotide sequence ID" value="NZ_SNWM01000004.1"/>
</dbReference>
<dbReference type="EMBL" id="SNWM01000004">
    <property type="protein sequence ID" value="TDO20931.1"/>
    <property type="molecule type" value="Genomic_DNA"/>
</dbReference>
<name>A0A4R6IGM8_9SPHI</name>